<dbReference type="Proteomes" id="UP001634007">
    <property type="component" value="Unassembled WGS sequence"/>
</dbReference>
<sequence length="105" mass="10853">MVGSQALVAYQRPGGSSSAYTSPVDSYKTVLLEGKLSFSVSALWGTYQNSEKTISASVQLPSNTVTINQVWQNGPLNGGAPAIHATSSDHLESLGILNLVTGAAS</sequence>
<organism evidence="3 4">
    <name type="scientific">Eucalyptus globulus</name>
    <name type="common">Tasmanian blue gum</name>
    <dbReference type="NCBI Taxonomy" id="34317"/>
    <lineage>
        <taxon>Eukaryota</taxon>
        <taxon>Viridiplantae</taxon>
        <taxon>Streptophyta</taxon>
        <taxon>Embryophyta</taxon>
        <taxon>Tracheophyta</taxon>
        <taxon>Spermatophyta</taxon>
        <taxon>Magnoliopsida</taxon>
        <taxon>eudicotyledons</taxon>
        <taxon>Gunneridae</taxon>
        <taxon>Pentapetalae</taxon>
        <taxon>rosids</taxon>
        <taxon>malvids</taxon>
        <taxon>Myrtales</taxon>
        <taxon>Myrtaceae</taxon>
        <taxon>Myrtoideae</taxon>
        <taxon>Eucalypteae</taxon>
        <taxon>Eucalyptus</taxon>
    </lineage>
</organism>
<gene>
    <name evidence="3" type="ORF">ACJRO7_001604</name>
</gene>
<evidence type="ECO:0000313" key="3">
    <source>
        <dbReference type="EMBL" id="KAL3754396.1"/>
    </source>
</evidence>
<proteinExistence type="predicted"/>
<dbReference type="EMBL" id="JBJKBG010000001">
    <property type="protein sequence ID" value="KAL3754396.1"/>
    <property type="molecule type" value="Genomic_DNA"/>
</dbReference>
<protein>
    <recommendedName>
        <fullName evidence="2">AIR12 DOMON domain-containing protein</fullName>
    </recommendedName>
</protein>
<comment type="caution">
    <text evidence="3">The sequence shown here is derived from an EMBL/GenBank/DDBJ whole genome shotgun (WGS) entry which is preliminary data.</text>
</comment>
<name>A0ABD3LRK8_EUCGL</name>
<dbReference type="Pfam" id="PF04526">
    <property type="entry name" value="DUF568"/>
    <property type="match status" value="1"/>
</dbReference>
<dbReference type="PANTHER" id="PTHR23130:SF167">
    <property type="entry name" value="CYTOCHROME B561 AND DOMON DOMAIN-CONTAINING PROTEIN"/>
    <property type="match status" value="1"/>
</dbReference>
<feature type="region of interest" description="Disordered" evidence="1">
    <location>
        <begin position="1"/>
        <end position="22"/>
    </location>
</feature>
<evidence type="ECO:0000256" key="1">
    <source>
        <dbReference type="SAM" id="MobiDB-lite"/>
    </source>
</evidence>
<dbReference type="AlphaFoldDB" id="A0ABD3LRK8"/>
<reference evidence="3 4" key="1">
    <citation type="submission" date="2024-11" db="EMBL/GenBank/DDBJ databases">
        <title>Chromosome-level genome assembly of Eucalyptus globulus Labill. provides insights into its genome evolution.</title>
        <authorList>
            <person name="Li X."/>
        </authorList>
    </citation>
    <scope>NUCLEOTIDE SEQUENCE [LARGE SCALE GENOMIC DNA]</scope>
    <source>
        <strain evidence="3">CL2024</strain>
        <tissue evidence="3">Fresh tender leaves</tissue>
    </source>
</reference>
<evidence type="ECO:0000313" key="4">
    <source>
        <dbReference type="Proteomes" id="UP001634007"/>
    </source>
</evidence>
<feature type="domain" description="AIR12 DOMON" evidence="2">
    <location>
        <begin position="1"/>
        <end position="99"/>
    </location>
</feature>
<keyword evidence="4" id="KW-1185">Reference proteome</keyword>
<dbReference type="InterPro" id="IPR045265">
    <property type="entry name" value="AIR12_DOMON"/>
</dbReference>
<accession>A0ABD3LRK8</accession>
<evidence type="ECO:0000259" key="2">
    <source>
        <dbReference type="Pfam" id="PF04526"/>
    </source>
</evidence>
<dbReference type="PANTHER" id="PTHR23130">
    <property type="entry name" value="CYTOCHROME B561 AND DOMON DOMAIN-CONTAINING PROTEIN"/>
    <property type="match status" value="1"/>
</dbReference>